<evidence type="ECO:0000256" key="2">
    <source>
        <dbReference type="SAM" id="SignalP"/>
    </source>
</evidence>
<dbReference type="EMBL" id="FTMN01000001">
    <property type="protein sequence ID" value="SIP96659.1"/>
    <property type="molecule type" value="Genomic_DNA"/>
</dbReference>
<evidence type="ECO:0000256" key="1">
    <source>
        <dbReference type="SAM" id="MobiDB-lite"/>
    </source>
</evidence>
<feature type="region of interest" description="Disordered" evidence="1">
    <location>
        <begin position="92"/>
        <end position="123"/>
    </location>
</feature>
<evidence type="ECO:0000313" key="3">
    <source>
        <dbReference type="EMBL" id="SIP96659.1"/>
    </source>
</evidence>
<keyword evidence="4" id="KW-1185">Reference proteome</keyword>
<feature type="compositionally biased region" description="Polar residues" evidence="1">
    <location>
        <begin position="92"/>
        <end position="101"/>
    </location>
</feature>
<evidence type="ECO:0000313" key="4">
    <source>
        <dbReference type="Proteomes" id="UP000186895"/>
    </source>
</evidence>
<organism evidence="3 4">
    <name type="scientific">Marinobacterium stanieri</name>
    <dbReference type="NCBI Taxonomy" id="49186"/>
    <lineage>
        <taxon>Bacteria</taxon>
        <taxon>Pseudomonadati</taxon>
        <taxon>Pseudomonadota</taxon>
        <taxon>Gammaproteobacteria</taxon>
        <taxon>Oceanospirillales</taxon>
        <taxon>Oceanospirillaceae</taxon>
        <taxon>Marinobacterium</taxon>
    </lineage>
</organism>
<proteinExistence type="predicted"/>
<accession>A0A1N6NX36</accession>
<dbReference type="Proteomes" id="UP000186895">
    <property type="component" value="Unassembled WGS sequence"/>
</dbReference>
<name>A0A1N6NX36_9GAMM</name>
<dbReference type="RefSeq" id="WP_076460721.1">
    <property type="nucleotide sequence ID" value="NZ_FTMN01000001.1"/>
</dbReference>
<dbReference type="AlphaFoldDB" id="A0A1N6NX36"/>
<keyword evidence="2" id="KW-0732">Signal</keyword>
<protein>
    <submittedName>
        <fullName evidence="3">Uncharacterized protein</fullName>
    </submittedName>
</protein>
<sequence>MFKSNSNGLKGKVLAFTIAAASLSSAQAFGSSIESPEYGNSAWNWWENSVSTVVESDNDITQEEALIAHPETRSSEFGHVAWNTWNTWTSGDSSDNVNAKSDNGFKELSPEFGHVAPAGWENS</sequence>
<reference evidence="4" key="1">
    <citation type="submission" date="2017-01" db="EMBL/GenBank/DDBJ databases">
        <authorList>
            <person name="Varghese N."/>
            <person name="Submissions S."/>
        </authorList>
    </citation>
    <scope>NUCLEOTIDE SEQUENCE [LARGE SCALE GENOMIC DNA]</scope>
    <source>
        <strain evidence="4">DSM 7027</strain>
    </source>
</reference>
<feature type="chain" id="PRO_5012161705" evidence="2">
    <location>
        <begin position="29"/>
        <end position="123"/>
    </location>
</feature>
<feature type="signal peptide" evidence="2">
    <location>
        <begin position="1"/>
        <end position="28"/>
    </location>
</feature>
<gene>
    <name evidence="3" type="ORF">SAMN05421647_101622</name>
</gene>